<protein>
    <recommendedName>
        <fullName evidence="3">Adhesin</fullName>
    </recommendedName>
</protein>
<evidence type="ECO:0008006" key="3">
    <source>
        <dbReference type="Google" id="ProtNLM"/>
    </source>
</evidence>
<comment type="caution">
    <text evidence="1">The sequence shown here is derived from an EMBL/GenBank/DDBJ whole genome shotgun (WGS) entry which is preliminary data.</text>
</comment>
<accession>A0ABX0VM89</accession>
<reference evidence="1 2" key="1">
    <citation type="journal article" date="2020" name="Microorganisms">
        <title>Polyphasic Characterisation of Cedecea colo sp. nov., a New Enteric Bacterium Isolated from the Koala Hindgut.</title>
        <authorList>
            <person name="Boath J.M."/>
            <person name="Dakhal S."/>
            <person name="Van T.T.H."/>
            <person name="Moore R.J."/>
            <person name="Dekiwadia C."/>
            <person name="Macreadie I.G."/>
        </authorList>
    </citation>
    <scope>NUCLEOTIDE SEQUENCE [LARGE SCALE GENOMIC DNA]</scope>
    <source>
        <strain evidence="1 2">ZA</strain>
    </source>
</reference>
<gene>
    <name evidence="1" type="ORF">E2L00_11185</name>
</gene>
<dbReference type="Proteomes" id="UP000697927">
    <property type="component" value="Unassembled WGS sequence"/>
</dbReference>
<sequence>MENNLFGGNEWSQTEKAKEHGADVLSCDGNPSGEACKRGLAENKAYAGALATGGVALLPGGAQAMWGLGAGANAGMQYVNEGEVNLVNSVVAGWINVITIGQGWKGTVAWNAAGGALTNQINGDNPLTGAITTGAGAWFGYGVGNYIVKPTANMAGKWLTGGWDPKFDPGLLKYTEIQGRLGISKEMLPSKVPGVAGNTGGSFSSEFGSSIIQDKVKQMVGEK</sequence>
<dbReference type="EMBL" id="SOYS01000004">
    <property type="protein sequence ID" value="NIY48077.1"/>
    <property type="molecule type" value="Genomic_DNA"/>
</dbReference>
<evidence type="ECO:0000313" key="1">
    <source>
        <dbReference type="EMBL" id="NIY48077.1"/>
    </source>
</evidence>
<name>A0ABX0VM89_9ENTR</name>
<evidence type="ECO:0000313" key="2">
    <source>
        <dbReference type="Proteomes" id="UP000697927"/>
    </source>
</evidence>
<organism evidence="1 2">
    <name type="scientific">Cedecea colo</name>
    <dbReference type="NCBI Taxonomy" id="2552946"/>
    <lineage>
        <taxon>Bacteria</taxon>
        <taxon>Pseudomonadati</taxon>
        <taxon>Pseudomonadota</taxon>
        <taxon>Gammaproteobacteria</taxon>
        <taxon>Enterobacterales</taxon>
        <taxon>Enterobacteriaceae</taxon>
        <taxon>Cedecea</taxon>
    </lineage>
</organism>
<proteinExistence type="predicted"/>
<keyword evidence="2" id="KW-1185">Reference proteome</keyword>